<feature type="transmembrane region" description="Helical" evidence="5">
    <location>
        <begin position="90"/>
        <end position="110"/>
    </location>
</feature>
<evidence type="ECO:0000256" key="1">
    <source>
        <dbReference type="ARBA" id="ARBA00004127"/>
    </source>
</evidence>
<feature type="transmembrane region" description="Helical" evidence="5">
    <location>
        <begin position="227"/>
        <end position="260"/>
    </location>
</feature>
<feature type="domain" description="HTTM-like" evidence="6">
    <location>
        <begin position="9"/>
        <end position="265"/>
    </location>
</feature>
<dbReference type="AlphaFoldDB" id="A0A2Y9APL7"/>
<protein>
    <recommendedName>
        <fullName evidence="6">HTTM-like domain-containing protein</fullName>
    </recommendedName>
</protein>
<evidence type="ECO:0000256" key="2">
    <source>
        <dbReference type="ARBA" id="ARBA00022692"/>
    </source>
</evidence>
<keyword evidence="3 5" id="KW-1133">Transmembrane helix</keyword>
<proteinExistence type="predicted"/>
<keyword evidence="4 5" id="KW-0472">Membrane</keyword>
<keyword evidence="2 5" id="KW-0812">Transmembrane</keyword>
<evidence type="ECO:0000259" key="6">
    <source>
        <dbReference type="SMART" id="SM00752"/>
    </source>
</evidence>
<reference evidence="7 8" key="1">
    <citation type="submission" date="2016-10" db="EMBL/GenBank/DDBJ databases">
        <authorList>
            <person name="Cai Z."/>
        </authorList>
    </citation>
    <scope>NUCLEOTIDE SEQUENCE [LARGE SCALE GENOMIC DNA]</scope>
    <source>
        <strain evidence="7 8">CGMCC 1.10826</strain>
    </source>
</reference>
<evidence type="ECO:0000313" key="8">
    <source>
        <dbReference type="Proteomes" id="UP000250222"/>
    </source>
</evidence>
<dbReference type="GO" id="GO:0012505">
    <property type="term" value="C:endomembrane system"/>
    <property type="evidence" value="ECO:0007669"/>
    <property type="project" value="UniProtKB-SubCell"/>
</dbReference>
<feature type="transmembrane region" description="Helical" evidence="5">
    <location>
        <begin position="12"/>
        <end position="30"/>
    </location>
</feature>
<accession>A0A2Y9APL7</accession>
<feature type="transmembrane region" description="Helical" evidence="5">
    <location>
        <begin position="145"/>
        <end position="163"/>
    </location>
</feature>
<dbReference type="OrthoDB" id="3353560at2"/>
<name>A0A2Y9APL7_9MICO</name>
<dbReference type="RefSeq" id="WP_110853670.1">
    <property type="nucleotide sequence ID" value="NZ_QKLZ01000017.1"/>
</dbReference>
<dbReference type="Proteomes" id="UP000250222">
    <property type="component" value="Unassembled WGS sequence"/>
</dbReference>
<organism evidence="7 8">
    <name type="scientific">Georgenia satyanarayanai</name>
    <dbReference type="NCBI Taxonomy" id="860221"/>
    <lineage>
        <taxon>Bacteria</taxon>
        <taxon>Bacillati</taxon>
        <taxon>Actinomycetota</taxon>
        <taxon>Actinomycetes</taxon>
        <taxon>Micrococcales</taxon>
        <taxon>Bogoriellaceae</taxon>
        <taxon>Georgenia</taxon>
    </lineage>
</organism>
<evidence type="ECO:0000313" key="7">
    <source>
        <dbReference type="EMBL" id="SSA46431.1"/>
    </source>
</evidence>
<comment type="subcellular location">
    <subcellularLocation>
        <location evidence="1">Endomembrane system</location>
        <topology evidence="1">Multi-pass membrane protein</topology>
    </subcellularLocation>
</comment>
<keyword evidence="8" id="KW-1185">Reference proteome</keyword>
<dbReference type="EMBL" id="UETB01000017">
    <property type="protein sequence ID" value="SSA46431.1"/>
    <property type="molecule type" value="Genomic_DNA"/>
</dbReference>
<dbReference type="SMART" id="SM00752">
    <property type="entry name" value="HTTM"/>
    <property type="match status" value="1"/>
</dbReference>
<evidence type="ECO:0000256" key="4">
    <source>
        <dbReference type="ARBA" id="ARBA00023136"/>
    </source>
</evidence>
<evidence type="ECO:0000256" key="5">
    <source>
        <dbReference type="SAM" id="Phobius"/>
    </source>
</evidence>
<sequence length="282" mass="31541">MRAVVGWLTRPVPLARVAAFRALVYAFVIWDVLFNFDDVIQHSYVHELYQPTLLARLIHLPPLSTAVSWALLAALLLSCVLAIAGRAQRLAGWGAALTFWVWALNSQGFSYVQHDHMALMIATLVLPTVGVAHYRDHRLSQAAGWAMRTVQIATVLTYFGSVFAKWSRAGSLVTWANGSVLTWAIVRRGSHFVEWTLAYPMLLRAAQWGSLVLEILSPVVLFLRGRWLYLAIGCFLAFHLATFVAMGIHFLPTVVCWFAFLPLEKVTERLAARRARARSVAA</sequence>
<gene>
    <name evidence="7" type="ORF">SAMN05216184_11753</name>
</gene>
<feature type="transmembrane region" description="Helical" evidence="5">
    <location>
        <begin position="66"/>
        <end position="83"/>
    </location>
</feature>
<evidence type="ECO:0000256" key="3">
    <source>
        <dbReference type="ARBA" id="ARBA00022989"/>
    </source>
</evidence>
<dbReference type="InterPro" id="IPR011020">
    <property type="entry name" value="HTTM-like"/>
</dbReference>
<feature type="transmembrane region" description="Helical" evidence="5">
    <location>
        <begin position="198"/>
        <end position="221"/>
    </location>
</feature>
<feature type="transmembrane region" description="Helical" evidence="5">
    <location>
        <begin position="169"/>
        <end position="186"/>
    </location>
</feature>